<organism evidence="2 3">
    <name type="scientific">Listeria fleischmannii FSL S10-1203</name>
    <dbReference type="NCBI Taxonomy" id="1265822"/>
    <lineage>
        <taxon>Bacteria</taxon>
        <taxon>Bacillati</taxon>
        <taxon>Bacillota</taxon>
        <taxon>Bacilli</taxon>
        <taxon>Bacillales</taxon>
        <taxon>Listeriaceae</taxon>
        <taxon>Listeria</taxon>
    </lineage>
</organism>
<dbReference type="Pfam" id="PF03235">
    <property type="entry name" value="GmrSD_N"/>
    <property type="match status" value="1"/>
</dbReference>
<dbReference type="InterPro" id="IPR004919">
    <property type="entry name" value="GmrSD_N"/>
</dbReference>
<dbReference type="EMBL" id="AODM01000031">
    <property type="protein sequence ID" value="EUJ56436.1"/>
    <property type="molecule type" value="Genomic_DNA"/>
</dbReference>
<dbReference type="RefSeq" id="WP_036063506.1">
    <property type="nucleotide sequence ID" value="NZ_AODM01000031.1"/>
</dbReference>
<proteinExistence type="predicted"/>
<comment type="caution">
    <text evidence="2">The sequence shown here is derived from an EMBL/GenBank/DDBJ whole genome shotgun (WGS) entry which is preliminary data.</text>
</comment>
<evidence type="ECO:0000313" key="2">
    <source>
        <dbReference type="EMBL" id="EUJ56436.1"/>
    </source>
</evidence>
<evidence type="ECO:0000313" key="3">
    <source>
        <dbReference type="Proteomes" id="UP000019241"/>
    </source>
</evidence>
<name>W7DYJ0_9LIST</name>
<evidence type="ECO:0000259" key="1">
    <source>
        <dbReference type="Pfam" id="PF03235"/>
    </source>
</evidence>
<dbReference type="PATRIC" id="fig|1265822.4.peg.1822"/>
<reference evidence="2 3" key="1">
    <citation type="submission" date="2012-12" db="EMBL/GenBank/DDBJ databases">
        <title>Novel taxa of Listeriaceae from agricultural environments in the United States.</title>
        <authorList>
            <person name="den Bakker H.C."/>
            <person name="Allred A."/>
            <person name="Warchocki S."/>
            <person name="Wright E.M."/>
            <person name="Burrell A."/>
            <person name="Nightingale K.K."/>
            <person name="Kephart D."/>
            <person name="Wiedmann M."/>
        </authorList>
    </citation>
    <scope>NUCLEOTIDE SEQUENCE [LARGE SCALE GENOMIC DNA]</scope>
    <source>
        <strain evidence="2 3">FSL S10-1203</strain>
    </source>
</reference>
<gene>
    <name evidence="2" type="ORF">MCOL2_08976</name>
</gene>
<accession>W7DYJ0</accession>
<dbReference type="PANTHER" id="PTHR39639">
    <property type="entry name" value="CHROMOSOME 16, WHOLE GENOME SHOTGUN SEQUENCE"/>
    <property type="match status" value="1"/>
</dbReference>
<dbReference type="PANTHER" id="PTHR39639:SF1">
    <property type="entry name" value="DUF262 DOMAIN-CONTAINING PROTEIN"/>
    <property type="match status" value="1"/>
</dbReference>
<protein>
    <recommendedName>
        <fullName evidence="1">GmrSD restriction endonucleases N-terminal domain-containing protein</fullName>
    </recommendedName>
</protein>
<dbReference type="AlphaFoldDB" id="W7DYJ0"/>
<dbReference type="Proteomes" id="UP000019241">
    <property type="component" value="Unassembled WGS sequence"/>
</dbReference>
<sequence length="334" mass="38506">MDKSTKPWSVKQMKTMHETKQTLSFEHPIQRKGTQWDKYQQSLFIHSLLTGYPVPAIFTTKVDGVNYVLDGKQRLETIFAFLNDEFTLHIDTPLVDGFDASDMFFSELTEEIQDNLRTTNLSITQLEDCTDDDLEEVFFRLNHGTPLSSIQKTKARLGASLAAQFDKLTRHSFFSEVVKFTKTQIKKEDDLKAIIQTMMLDDLENLGKFTVTEVCKFAEQIENNEKTQMTLEILEKTFDYLLMALNSKDRTLLKPVHLPMLMHLAYKKMDKFGFNEFADWYLDFTVRFKLNENDGAASYKAFCGAGSTASAKVKGRAEEMERDFMAFVQQTTEV</sequence>
<feature type="domain" description="GmrSD restriction endonucleases N-terminal" evidence="1">
    <location>
        <begin position="25"/>
        <end position="157"/>
    </location>
</feature>